<comment type="cofactor">
    <cofactor evidence="1">
        <name>Zn(2+)</name>
        <dbReference type="ChEBI" id="CHEBI:29105"/>
    </cofactor>
</comment>
<keyword evidence="12" id="KW-1185">Reference proteome</keyword>
<keyword evidence="7 10" id="KW-0482">Metalloprotease</keyword>
<proteinExistence type="inferred from homology"/>
<comment type="similarity">
    <text evidence="2">Belongs to the peptidase M35 family.</text>
</comment>
<keyword evidence="5" id="KW-0378">Hydrolase</keyword>
<protein>
    <submittedName>
        <fullName evidence="10">Deuterolysin M35 metalloprotease</fullName>
    </submittedName>
</protein>
<evidence type="ECO:0000313" key="10">
    <source>
        <dbReference type="EMBL" id="KAF9446109.1"/>
    </source>
</evidence>
<comment type="caution">
    <text evidence="10">The sequence shown here is derived from an EMBL/GenBank/DDBJ whole genome shotgun (WGS) entry which is preliminary data.</text>
</comment>
<dbReference type="Pfam" id="PF14521">
    <property type="entry name" value="Aspzincin_M35"/>
    <property type="match status" value="1"/>
</dbReference>
<organism evidence="10 12">
    <name type="scientific">Macrolepiota fuliginosa MF-IS2</name>
    <dbReference type="NCBI Taxonomy" id="1400762"/>
    <lineage>
        <taxon>Eukaryota</taxon>
        <taxon>Fungi</taxon>
        <taxon>Dikarya</taxon>
        <taxon>Basidiomycota</taxon>
        <taxon>Agaricomycotina</taxon>
        <taxon>Agaricomycetes</taxon>
        <taxon>Agaricomycetidae</taxon>
        <taxon>Agaricales</taxon>
        <taxon>Agaricineae</taxon>
        <taxon>Agaricaceae</taxon>
        <taxon>Macrolepiota</taxon>
    </lineage>
</organism>
<keyword evidence="3" id="KW-0645">Protease</keyword>
<dbReference type="EMBL" id="MU151262">
    <property type="protein sequence ID" value="KAF9446109.1"/>
    <property type="molecule type" value="Genomic_DNA"/>
</dbReference>
<evidence type="ECO:0000256" key="3">
    <source>
        <dbReference type="ARBA" id="ARBA00022670"/>
    </source>
</evidence>
<dbReference type="InterPro" id="IPR034115">
    <property type="entry name" value="M35_peptidyl-Lys"/>
</dbReference>
<accession>A0A9P6C222</accession>
<dbReference type="GO" id="GO:0004222">
    <property type="term" value="F:metalloendopeptidase activity"/>
    <property type="evidence" value="ECO:0007669"/>
    <property type="project" value="InterPro"/>
</dbReference>
<dbReference type="PANTHER" id="PTHR37016:SF3">
    <property type="entry name" value="NEUTRAL PROTEASE 2-RELATED"/>
    <property type="match status" value="1"/>
</dbReference>
<reference evidence="10" key="1">
    <citation type="submission" date="2020-11" db="EMBL/GenBank/DDBJ databases">
        <authorList>
            <consortium name="DOE Joint Genome Institute"/>
            <person name="Ahrendt S."/>
            <person name="Riley R."/>
            <person name="Andreopoulos W."/>
            <person name="Labutti K."/>
            <person name="Pangilinan J."/>
            <person name="Ruiz-Duenas F.J."/>
            <person name="Barrasa J.M."/>
            <person name="Sanchez-Garcia M."/>
            <person name="Camarero S."/>
            <person name="Miyauchi S."/>
            <person name="Serrano A."/>
            <person name="Linde D."/>
            <person name="Babiker R."/>
            <person name="Drula E."/>
            <person name="Ayuso-Fernandez I."/>
            <person name="Pacheco R."/>
            <person name="Padilla G."/>
            <person name="Ferreira P."/>
            <person name="Barriuso J."/>
            <person name="Kellner H."/>
            <person name="Castanera R."/>
            <person name="Alfaro M."/>
            <person name="Ramirez L."/>
            <person name="Pisabarro A.G."/>
            <person name="Kuo A."/>
            <person name="Tritt A."/>
            <person name="Lipzen A."/>
            <person name="He G."/>
            <person name="Yan M."/>
            <person name="Ng V."/>
            <person name="Cullen D."/>
            <person name="Martin F."/>
            <person name="Rosso M.-N."/>
            <person name="Henrissat B."/>
            <person name="Hibbett D."/>
            <person name="Martinez A.T."/>
            <person name="Grigoriev I.V."/>
        </authorList>
    </citation>
    <scope>NUCLEOTIDE SEQUENCE</scope>
    <source>
        <strain evidence="10">MF-IS2</strain>
    </source>
</reference>
<name>A0A9P6C222_9AGAR</name>
<feature type="domain" description="Lysine-specific metallo-endopeptidase" evidence="9">
    <location>
        <begin position="211"/>
        <end position="343"/>
    </location>
</feature>
<dbReference type="SMART" id="SM01351">
    <property type="entry name" value="Aspzincin_M35"/>
    <property type="match status" value="1"/>
</dbReference>
<evidence type="ECO:0000256" key="1">
    <source>
        <dbReference type="ARBA" id="ARBA00001947"/>
    </source>
</evidence>
<keyword evidence="6" id="KW-0862">Zinc</keyword>
<feature type="signal peptide" evidence="8">
    <location>
        <begin position="1"/>
        <end position="21"/>
    </location>
</feature>
<dbReference type="Gene3D" id="2.60.40.2970">
    <property type="match status" value="1"/>
</dbReference>
<dbReference type="AlphaFoldDB" id="A0A9P6C222"/>
<dbReference type="EMBL" id="MU151141">
    <property type="protein sequence ID" value="KAF9449092.1"/>
    <property type="molecule type" value="Genomic_DNA"/>
</dbReference>
<evidence type="ECO:0000256" key="2">
    <source>
        <dbReference type="ARBA" id="ARBA00010279"/>
    </source>
</evidence>
<dbReference type="PANTHER" id="PTHR37016">
    <property type="match status" value="1"/>
</dbReference>
<evidence type="ECO:0000313" key="11">
    <source>
        <dbReference type="EMBL" id="KAF9449092.1"/>
    </source>
</evidence>
<sequence>MLSSTVVLLTTIALALRFVAARPSLSLKVTGPVTVDTVEDLRFMAILTNSGDETLKVLRDPRGVLSELPANKFSIVGARGSRPSFTGIKVKYVPEVAAKAGAYATLAPGQSIEVSHDLAKAYNFATSGAGTYKFVADNSFYIVEENSILILHADAYTVHQARVSGNFTVHRTTDKYNTAKRPHFVNCTALQQSAIDSVIGAAEAYATSAYSYINATTTGTPRYTIWFGTYVDTRRSTVLSHFAAIGSSTFSTFTYDCSCNDVGTYAYVYPTDFGHIYLCGAFWNAPLTGKDSRAGTIIHESSHFTKNGGSQDYVYGQTAAKSLAVSNPSHAVMNADSHEYFTENTPSLP</sequence>
<dbReference type="OrthoDB" id="412874at2759"/>
<evidence type="ECO:0000256" key="4">
    <source>
        <dbReference type="ARBA" id="ARBA00022723"/>
    </source>
</evidence>
<dbReference type="GO" id="GO:0046872">
    <property type="term" value="F:metal ion binding"/>
    <property type="evidence" value="ECO:0007669"/>
    <property type="project" value="UniProtKB-KW"/>
</dbReference>
<evidence type="ECO:0000313" key="12">
    <source>
        <dbReference type="Proteomes" id="UP000807342"/>
    </source>
</evidence>
<dbReference type="InterPro" id="IPR024079">
    <property type="entry name" value="MetalloPept_cat_dom_sf"/>
</dbReference>
<evidence type="ECO:0000256" key="6">
    <source>
        <dbReference type="ARBA" id="ARBA00022833"/>
    </source>
</evidence>
<dbReference type="InterPro" id="IPR029463">
    <property type="entry name" value="Lys_MEP"/>
</dbReference>
<gene>
    <name evidence="11" type="ORF">P691DRAFT_728574</name>
    <name evidence="10" type="ORF">P691DRAFT_794953</name>
</gene>
<dbReference type="SUPFAM" id="SSF55486">
    <property type="entry name" value="Metalloproteases ('zincins'), catalytic domain"/>
    <property type="match status" value="1"/>
</dbReference>
<keyword evidence="4" id="KW-0479">Metal-binding</keyword>
<dbReference type="InterPro" id="IPR050414">
    <property type="entry name" value="Fungal_M35_metalloproteases"/>
</dbReference>
<evidence type="ECO:0000256" key="8">
    <source>
        <dbReference type="SAM" id="SignalP"/>
    </source>
</evidence>
<dbReference type="Proteomes" id="UP000807342">
    <property type="component" value="Unassembled WGS sequence"/>
</dbReference>
<dbReference type="GO" id="GO:0006508">
    <property type="term" value="P:proteolysis"/>
    <property type="evidence" value="ECO:0007669"/>
    <property type="project" value="UniProtKB-KW"/>
</dbReference>
<dbReference type="Gene3D" id="3.40.390.10">
    <property type="entry name" value="Collagenase (Catalytic Domain)"/>
    <property type="match status" value="1"/>
</dbReference>
<keyword evidence="8" id="KW-0732">Signal</keyword>
<evidence type="ECO:0000256" key="7">
    <source>
        <dbReference type="ARBA" id="ARBA00023049"/>
    </source>
</evidence>
<evidence type="ECO:0000259" key="9">
    <source>
        <dbReference type="SMART" id="SM01351"/>
    </source>
</evidence>
<dbReference type="CDD" id="cd11306">
    <property type="entry name" value="M35_peptidyl-Lys"/>
    <property type="match status" value="1"/>
</dbReference>
<feature type="chain" id="PRO_5040653565" evidence="8">
    <location>
        <begin position="22"/>
        <end position="349"/>
    </location>
</feature>
<evidence type="ECO:0000256" key="5">
    <source>
        <dbReference type="ARBA" id="ARBA00022801"/>
    </source>
</evidence>